<evidence type="ECO:0000256" key="4">
    <source>
        <dbReference type="SAM" id="MobiDB-lite"/>
    </source>
</evidence>
<evidence type="ECO:0000256" key="2">
    <source>
        <dbReference type="ARBA" id="ARBA00022857"/>
    </source>
</evidence>
<dbReference type="InterPro" id="IPR002347">
    <property type="entry name" value="SDR_fam"/>
</dbReference>
<dbReference type="STRING" id="5601.A0A0D2EHN3"/>
<dbReference type="PRINTS" id="PR00081">
    <property type="entry name" value="GDHRDH"/>
</dbReference>
<evidence type="ECO:0000256" key="1">
    <source>
        <dbReference type="ARBA" id="ARBA00006484"/>
    </source>
</evidence>
<dbReference type="Proteomes" id="UP000054266">
    <property type="component" value="Unassembled WGS sequence"/>
</dbReference>
<dbReference type="InterPro" id="IPR036291">
    <property type="entry name" value="NAD(P)-bd_dom_sf"/>
</dbReference>
<keyword evidence="6" id="KW-1185">Reference proteome</keyword>
<gene>
    <name evidence="5" type="ORF">PV04_01964</name>
</gene>
<dbReference type="PANTHER" id="PTHR43618">
    <property type="entry name" value="7-ALPHA-HYDROXYSTEROID DEHYDROGENASE"/>
    <property type="match status" value="1"/>
</dbReference>
<reference evidence="5 6" key="1">
    <citation type="submission" date="2015-01" db="EMBL/GenBank/DDBJ databases">
        <title>The Genome Sequence of Capronia semiimmersa CBS27337.</title>
        <authorList>
            <consortium name="The Broad Institute Genomics Platform"/>
            <person name="Cuomo C."/>
            <person name="de Hoog S."/>
            <person name="Gorbushina A."/>
            <person name="Stielow B."/>
            <person name="Teixiera M."/>
            <person name="Abouelleil A."/>
            <person name="Chapman S.B."/>
            <person name="Priest M."/>
            <person name="Young S.K."/>
            <person name="Wortman J."/>
            <person name="Nusbaum C."/>
            <person name="Birren B."/>
        </authorList>
    </citation>
    <scope>NUCLEOTIDE SEQUENCE [LARGE SCALE GENOMIC DNA]</scope>
    <source>
        <strain evidence="5 6">CBS 27337</strain>
    </source>
</reference>
<sequence length="317" mass="33237">MAEIRGFETLFRLDGKIAVVTGVLLAADTPPPKHTGSRGIGLYCATAFLLAGCAKVIITARDAKNLDAAVQKLNALPGIKGVAVSIPANVGHTDQIERFVKDVEAEIERDAAGPGRKGCRGLDILVANAAASWGGPFEEFEDWKSVKTLDLNVRGVFNLCRLMVPLLSRAATPADPSRILITSSVGGIIVPHVGARGAIMYSVSKAAAHHLGRNLALELAPKNITTNIVAPGFFPSRLASPQIDYLGGVDVVGKQNPLGRLGLPEDIVGVVLYLCSRAGSYVNGEDISIDGGARLRVGTHPGSLDDRGKAAGRDNKL</sequence>
<dbReference type="GO" id="GO:0016491">
    <property type="term" value="F:oxidoreductase activity"/>
    <property type="evidence" value="ECO:0007669"/>
    <property type="project" value="UniProtKB-KW"/>
</dbReference>
<dbReference type="InterPro" id="IPR020904">
    <property type="entry name" value="Sc_DH/Rdtase_CS"/>
</dbReference>
<dbReference type="SUPFAM" id="SSF51735">
    <property type="entry name" value="NAD(P)-binding Rossmann-fold domains"/>
    <property type="match status" value="1"/>
</dbReference>
<accession>A0A0D2EHN3</accession>
<dbReference type="InterPro" id="IPR052178">
    <property type="entry name" value="Sec_Metab_Biosynth_SDR"/>
</dbReference>
<dbReference type="PROSITE" id="PS00061">
    <property type="entry name" value="ADH_SHORT"/>
    <property type="match status" value="1"/>
</dbReference>
<dbReference type="AlphaFoldDB" id="A0A0D2EHN3"/>
<comment type="similarity">
    <text evidence="1">Belongs to the short-chain dehydrogenases/reductases (SDR) family.</text>
</comment>
<keyword evidence="2" id="KW-0521">NADP</keyword>
<feature type="region of interest" description="Disordered" evidence="4">
    <location>
        <begin position="298"/>
        <end position="317"/>
    </location>
</feature>
<evidence type="ECO:0000313" key="6">
    <source>
        <dbReference type="Proteomes" id="UP000054266"/>
    </source>
</evidence>
<name>A0A0D2EHN3_9EURO</name>
<evidence type="ECO:0000256" key="3">
    <source>
        <dbReference type="ARBA" id="ARBA00023002"/>
    </source>
</evidence>
<dbReference type="Gene3D" id="3.40.50.720">
    <property type="entry name" value="NAD(P)-binding Rossmann-like Domain"/>
    <property type="match status" value="1"/>
</dbReference>
<evidence type="ECO:0000313" key="5">
    <source>
        <dbReference type="EMBL" id="KIW73882.1"/>
    </source>
</evidence>
<keyword evidence="3" id="KW-0560">Oxidoreductase</keyword>
<dbReference type="Pfam" id="PF13561">
    <property type="entry name" value="adh_short_C2"/>
    <property type="match status" value="1"/>
</dbReference>
<dbReference type="EMBL" id="KN846956">
    <property type="protein sequence ID" value="KIW73882.1"/>
    <property type="molecule type" value="Genomic_DNA"/>
</dbReference>
<evidence type="ECO:0008006" key="7">
    <source>
        <dbReference type="Google" id="ProtNLM"/>
    </source>
</evidence>
<proteinExistence type="inferred from homology"/>
<protein>
    <recommendedName>
        <fullName evidence="7">Rhamnolipids biosynthesis 3-oxoacyl-[acyl-carrier-protein] reductase</fullName>
    </recommendedName>
</protein>
<feature type="compositionally biased region" description="Basic and acidic residues" evidence="4">
    <location>
        <begin position="303"/>
        <end position="317"/>
    </location>
</feature>
<dbReference type="HOGENOM" id="CLU_010194_1_1_1"/>
<dbReference type="PANTHER" id="PTHR43618:SF3">
    <property type="entry name" value="NAD(P)-BINDING PROTEIN"/>
    <property type="match status" value="1"/>
</dbReference>
<organism evidence="5 6">
    <name type="scientific">Phialophora macrospora</name>
    <dbReference type="NCBI Taxonomy" id="1851006"/>
    <lineage>
        <taxon>Eukaryota</taxon>
        <taxon>Fungi</taxon>
        <taxon>Dikarya</taxon>
        <taxon>Ascomycota</taxon>
        <taxon>Pezizomycotina</taxon>
        <taxon>Eurotiomycetes</taxon>
        <taxon>Chaetothyriomycetidae</taxon>
        <taxon>Chaetothyriales</taxon>
        <taxon>Herpotrichiellaceae</taxon>
        <taxon>Phialophora</taxon>
    </lineage>
</organism>